<proteinExistence type="predicted"/>
<dbReference type="OrthoDB" id="10003056at2759"/>
<dbReference type="EMBL" id="CAJNOM010000262">
    <property type="protein sequence ID" value="CAF1296965.1"/>
    <property type="molecule type" value="Genomic_DNA"/>
</dbReference>
<comment type="caution">
    <text evidence="1">The sequence shown here is derived from an EMBL/GenBank/DDBJ whole genome shotgun (WGS) entry which is preliminary data.</text>
</comment>
<dbReference type="Proteomes" id="UP000663832">
    <property type="component" value="Unassembled WGS sequence"/>
</dbReference>
<evidence type="ECO:0000313" key="1">
    <source>
        <dbReference type="EMBL" id="CAF1114787.1"/>
    </source>
</evidence>
<dbReference type="Proteomes" id="UP000663877">
    <property type="component" value="Unassembled WGS sequence"/>
</dbReference>
<sequence>MCSNKYSCSNPIYDIIDETNLSFSQPLMINIEPTCSFPCTNKNSIPLLLLANCLTSPPLNTHHNYVNQRINEIIEDEENLYAKPRKRCITLEDEPIIIPPKTSRFSLKSIKPERAQLVSTTLPVATVLSSIDSSDEIDQFIARENDRVERVKLRRRQNRTTTTIITKQSEKRPPAFSNPNYVEIEILRDTKEEKLPKSILV</sequence>
<protein>
    <submittedName>
        <fullName evidence="1">Uncharacterized protein</fullName>
    </submittedName>
</protein>
<organism evidence="1 4">
    <name type="scientific">Adineta steineri</name>
    <dbReference type="NCBI Taxonomy" id="433720"/>
    <lineage>
        <taxon>Eukaryota</taxon>
        <taxon>Metazoa</taxon>
        <taxon>Spiralia</taxon>
        <taxon>Gnathifera</taxon>
        <taxon>Rotifera</taxon>
        <taxon>Eurotatoria</taxon>
        <taxon>Bdelloidea</taxon>
        <taxon>Adinetida</taxon>
        <taxon>Adinetidae</taxon>
        <taxon>Adineta</taxon>
    </lineage>
</organism>
<reference evidence="1" key="1">
    <citation type="submission" date="2021-02" db="EMBL/GenBank/DDBJ databases">
        <authorList>
            <person name="Nowell W R."/>
        </authorList>
    </citation>
    <scope>NUCLEOTIDE SEQUENCE</scope>
</reference>
<evidence type="ECO:0000313" key="4">
    <source>
        <dbReference type="Proteomes" id="UP000663877"/>
    </source>
</evidence>
<name>A0A814Q3D3_9BILA</name>
<accession>A0A814Q3D3</accession>
<dbReference type="AlphaFoldDB" id="A0A814Q3D3"/>
<evidence type="ECO:0000313" key="3">
    <source>
        <dbReference type="Proteomes" id="UP000663832"/>
    </source>
</evidence>
<gene>
    <name evidence="1" type="ORF">BJG266_LOCUS22109</name>
    <name evidence="2" type="ORF">QVE165_LOCUS31024</name>
</gene>
<evidence type="ECO:0000313" key="2">
    <source>
        <dbReference type="EMBL" id="CAF1296965.1"/>
    </source>
</evidence>
<keyword evidence="3" id="KW-1185">Reference proteome</keyword>
<dbReference type="EMBL" id="CAJNOI010000136">
    <property type="protein sequence ID" value="CAF1114787.1"/>
    <property type="molecule type" value="Genomic_DNA"/>
</dbReference>